<dbReference type="Proteomes" id="UP001290462">
    <property type="component" value="Unassembled WGS sequence"/>
</dbReference>
<comment type="caution">
    <text evidence="2">The sequence shown here is derived from an EMBL/GenBank/DDBJ whole genome shotgun (WGS) entry which is preliminary data.</text>
</comment>
<protein>
    <submittedName>
        <fullName evidence="2">GNAT family protein</fullName>
        <ecNumber evidence="2">2.-.-.-</ecNumber>
    </submittedName>
</protein>
<dbReference type="GO" id="GO:0016747">
    <property type="term" value="F:acyltransferase activity, transferring groups other than amino-acyl groups"/>
    <property type="evidence" value="ECO:0007669"/>
    <property type="project" value="InterPro"/>
</dbReference>
<evidence type="ECO:0000259" key="1">
    <source>
        <dbReference type="PROSITE" id="PS51186"/>
    </source>
</evidence>
<dbReference type="PANTHER" id="PTHR43415">
    <property type="entry name" value="SPERMIDINE N(1)-ACETYLTRANSFERASE"/>
    <property type="match status" value="1"/>
</dbReference>
<dbReference type="Pfam" id="PF00583">
    <property type="entry name" value="Acetyltransf_1"/>
    <property type="match status" value="1"/>
</dbReference>
<dbReference type="Gene3D" id="3.40.630.30">
    <property type="match status" value="1"/>
</dbReference>
<dbReference type="EC" id="2.-.-.-" evidence="2"/>
<dbReference type="PROSITE" id="PS51186">
    <property type="entry name" value="GNAT"/>
    <property type="match status" value="1"/>
</dbReference>
<reference evidence="2" key="1">
    <citation type="submission" date="2023-08" db="EMBL/GenBank/DDBJ databases">
        <title>Genomic characterization of piscicolin 126 produced by Carnobacterium maltaromaticum CM22 strain isolated from salmon (Salmo salar).</title>
        <authorList>
            <person name="Gonzalez-Gragera E."/>
            <person name="Garcia-Lopez J.D."/>
            <person name="Teso-Perez C."/>
            <person name="Gimenez-Hernandez I."/>
            <person name="Peralta-Sanchez J.M."/>
            <person name="Valdivia E."/>
            <person name="Montalban-Lopez M."/>
            <person name="Martin-Platero A.M."/>
            <person name="Banos A."/>
            <person name="Martinez-Bueno M."/>
        </authorList>
    </citation>
    <scope>NUCLEOTIDE SEQUENCE</scope>
    <source>
        <strain evidence="2">CM22</strain>
    </source>
</reference>
<gene>
    <name evidence="2" type="ORF">RAK27_10820</name>
</gene>
<dbReference type="RefSeq" id="WP_322809064.1">
    <property type="nucleotide sequence ID" value="NZ_JAVBVO010000003.1"/>
</dbReference>
<evidence type="ECO:0000313" key="3">
    <source>
        <dbReference type="Proteomes" id="UP001290462"/>
    </source>
</evidence>
<name>A0AAW9K350_CARML</name>
<proteinExistence type="predicted"/>
<dbReference type="InterPro" id="IPR016181">
    <property type="entry name" value="Acyl_CoA_acyltransferase"/>
</dbReference>
<dbReference type="AlphaFoldDB" id="A0AAW9K350"/>
<accession>A0AAW9K350</accession>
<dbReference type="SUPFAM" id="SSF55729">
    <property type="entry name" value="Acyl-CoA N-acyltransferases (Nat)"/>
    <property type="match status" value="1"/>
</dbReference>
<keyword evidence="2" id="KW-0808">Transferase</keyword>
<organism evidence="2 3">
    <name type="scientific">Carnobacterium maltaromaticum</name>
    <name type="common">Carnobacterium piscicola</name>
    <dbReference type="NCBI Taxonomy" id="2751"/>
    <lineage>
        <taxon>Bacteria</taxon>
        <taxon>Bacillati</taxon>
        <taxon>Bacillota</taxon>
        <taxon>Bacilli</taxon>
        <taxon>Lactobacillales</taxon>
        <taxon>Carnobacteriaceae</taxon>
        <taxon>Carnobacterium</taxon>
    </lineage>
</organism>
<dbReference type="PANTHER" id="PTHR43415:SF3">
    <property type="entry name" value="GNAT-FAMILY ACETYLTRANSFERASE"/>
    <property type="match status" value="1"/>
</dbReference>
<dbReference type="EMBL" id="JAVBVO010000003">
    <property type="protein sequence ID" value="MDZ5759151.1"/>
    <property type="molecule type" value="Genomic_DNA"/>
</dbReference>
<feature type="domain" description="N-acetyltransferase" evidence="1">
    <location>
        <begin position="8"/>
        <end position="174"/>
    </location>
</feature>
<sequence>MTQEKIDIVLREALPEDAGEIIRFLESAAIETGFLSMGAEGLNISPAEEAINLERILESENNILLVALLGDKVIATGSVSASNKPKLRHIGEIGVAVAKDYWGFGLGTNLVDELIYWSQETGIIRRMELTVQARNQRAIHVYQKLGFNEEAIMPRGVFEDGEYLDVCLMSKMIDGID</sequence>
<dbReference type="CDD" id="cd04301">
    <property type="entry name" value="NAT_SF"/>
    <property type="match status" value="1"/>
</dbReference>
<evidence type="ECO:0000313" key="2">
    <source>
        <dbReference type="EMBL" id="MDZ5759151.1"/>
    </source>
</evidence>
<dbReference type="InterPro" id="IPR000182">
    <property type="entry name" value="GNAT_dom"/>
</dbReference>